<evidence type="ECO:0000256" key="10">
    <source>
        <dbReference type="ARBA" id="ARBA00023303"/>
    </source>
</evidence>
<evidence type="ECO:0000313" key="12">
    <source>
        <dbReference type="EMBL" id="MCL7051275.1"/>
    </source>
</evidence>
<protein>
    <recommendedName>
        <fullName evidence="11">Ionotropic glutamate receptor C-terminal domain-containing protein</fullName>
    </recommendedName>
</protein>
<keyword evidence="6" id="KW-0472">Membrane</keyword>
<evidence type="ECO:0000256" key="6">
    <source>
        <dbReference type="ARBA" id="ARBA00023136"/>
    </source>
</evidence>
<gene>
    <name evidence="12" type="ORF">MKW94_030307</name>
</gene>
<keyword evidence="2" id="KW-0813">Transport</keyword>
<keyword evidence="4" id="KW-1133">Transmembrane helix</keyword>
<reference evidence="12" key="1">
    <citation type="submission" date="2022-03" db="EMBL/GenBank/DDBJ databases">
        <title>A functionally conserved STORR gene fusion in Papaver species that diverged 16.8 million years ago.</title>
        <authorList>
            <person name="Catania T."/>
        </authorList>
    </citation>
    <scope>NUCLEOTIDE SEQUENCE</scope>
    <source>
        <strain evidence="12">S-191538</strain>
    </source>
</reference>
<dbReference type="SUPFAM" id="SSF53850">
    <property type="entry name" value="Periplasmic binding protein-like II"/>
    <property type="match status" value="1"/>
</dbReference>
<dbReference type="EMBL" id="JAJJMA010336652">
    <property type="protein sequence ID" value="MCL7051275.1"/>
    <property type="molecule type" value="Genomic_DNA"/>
</dbReference>
<feature type="non-terminal residue" evidence="12">
    <location>
        <position position="129"/>
    </location>
</feature>
<evidence type="ECO:0000256" key="8">
    <source>
        <dbReference type="ARBA" id="ARBA00023180"/>
    </source>
</evidence>
<dbReference type="PANTHER" id="PTHR18966">
    <property type="entry name" value="IONOTROPIC GLUTAMATE RECEPTOR"/>
    <property type="match status" value="1"/>
</dbReference>
<evidence type="ECO:0000256" key="4">
    <source>
        <dbReference type="ARBA" id="ARBA00022989"/>
    </source>
</evidence>
<comment type="caution">
    <text evidence="12">The sequence shown here is derived from an EMBL/GenBank/DDBJ whole genome shotgun (WGS) entry which is preliminary data.</text>
</comment>
<keyword evidence="3" id="KW-0812">Transmembrane</keyword>
<keyword evidence="7" id="KW-0675">Receptor</keyword>
<evidence type="ECO:0000256" key="3">
    <source>
        <dbReference type="ARBA" id="ARBA00022692"/>
    </source>
</evidence>
<proteinExistence type="predicted"/>
<keyword evidence="13" id="KW-1185">Reference proteome</keyword>
<evidence type="ECO:0000259" key="11">
    <source>
        <dbReference type="Pfam" id="PF00060"/>
    </source>
</evidence>
<keyword evidence="5" id="KW-0406">Ion transport</keyword>
<dbReference type="GO" id="GO:0015276">
    <property type="term" value="F:ligand-gated monoatomic ion channel activity"/>
    <property type="evidence" value="ECO:0007669"/>
    <property type="project" value="InterPro"/>
</dbReference>
<keyword evidence="9" id="KW-1071">Ligand-gated ion channel</keyword>
<dbReference type="Gene3D" id="1.10.287.70">
    <property type="match status" value="1"/>
</dbReference>
<accession>A0AA41W149</accession>
<evidence type="ECO:0000256" key="9">
    <source>
        <dbReference type="ARBA" id="ARBA00023286"/>
    </source>
</evidence>
<dbReference type="AlphaFoldDB" id="A0AA41W149"/>
<dbReference type="GO" id="GO:0016020">
    <property type="term" value="C:membrane"/>
    <property type="evidence" value="ECO:0007669"/>
    <property type="project" value="UniProtKB-SubCell"/>
</dbReference>
<dbReference type="InterPro" id="IPR001320">
    <property type="entry name" value="Iontro_rcpt_C"/>
</dbReference>
<evidence type="ECO:0000313" key="13">
    <source>
        <dbReference type="Proteomes" id="UP001177140"/>
    </source>
</evidence>
<sequence length="129" mass="14490">EKVRNDLSRLVLIIWVFVVLVLTSSYTASLTSTLTVQQLAVTDLRNGEYIGYQTGSYMKNVLKKLGFDESKLRAYDNIQDYAEALSRGSQKGGVGAIFDEIPYLRLFLSKYCDRYAMAGPTYNSNGFGF</sequence>
<evidence type="ECO:0000256" key="5">
    <source>
        <dbReference type="ARBA" id="ARBA00023065"/>
    </source>
</evidence>
<comment type="subcellular location">
    <subcellularLocation>
        <location evidence="1">Membrane</location>
        <topology evidence="1">Multi-pass membrane protein</topology>
    </subcellularLocation>
</comment>
<feature type="domain" description="Ionotropic glutamate receptor C-terminal" evidence="11">
    <location>
        <begin position="2"/>
        <end position="40"/>
    </location>
</feature>
<evidence type="ECO:0000256" key="2">
    <source>
        <dbReference type="ARBA" id="ARBA00022448"/>
    </source>
</evidence>
<keyword evidence="8" id="KW-0325">Glycoprotein</keyword>
<dbReference type="Proteomes" id="UP001177140">
    <property type="component" value="Unassembled WGS sequence"/>
</dbReference>
<organism evidence="12 13">
    <name type="scientific">Papaver nudicaule</name>
    <name type="common">Iceland poppy</name>
    <dbReference type="NCBI Taxonomy" id="74823"/>
    <lineage>
        <taxon>Eukaryota</taxon>
        <taxon>Viridiplantae</taxon>
        <taxon>Streptophyta</taxon>
        <taxon>Embryophyta</taxon>
        <taxon>Tracheophyta</taxon>
        <taxon>Spermatophyta</taxon>
        <taxon>Magnoliopsida</taxon>
        <taxon>Ranunculales</taxon>
        <taxon>Papaveraceae</taxon>
        <taxon>Papaveroideae</taxon>
        <taxon>Papaver</taxon>
    </lineage>
</organism>
<dbReference type="FunFam" id="3.40.190.10:FF:000217">
    <property type="entry name" value="Glutamate receptor"/>
    <property type="match status" value="1"/>
</dbReference>
<evidence type="ECO:0000256" key="7">
    <source>
        <dbReference type="ARBA" id="ARBA00023170"/>
    </source>
</evidence>
<dbReference type="Pfam" id="PF00060">
    <property type="entry name" value="Lig_chan"/>
    <property type="match status" value="1"/>
</dbReference>
<dbReference type="InterPro" id="IPR015683">
    <property type="entry name" value="Ionotropic_Glu_rcpt"/>
</dbReference>
<keyword evidence="10" id="KW-0407">Ion channel</keyword>
<evidence type="ECO:0000256" key="1">
    <source>
        <dbReference type="ARBA" id="ARBA00004141"/>
    </source>
</evidence>
<feature type="non-terminal residue" evidence="12">
    <location>
        <position position="1"/>
    </location>
</feature>
<name>A0AA41W149_PAPNU</name>